<name>A0A8S5R1C5_9CAUD</name>
<protein>
    <submittedName>
        <fullName evidence="1">Uncharacterized protein</fullName>
    </submittedName>
</protein>
<accession>A0A8S5R1C5</accession>
<sequence length="421" mass="48831">MHPIILGSNYSPETAVYDFKSFVFTERFQDHGDFQLISTDDGILSGNPILKPGSMIISSDSDTPMITTSVDVRIDDNGGVETTYKGKTLDYMFTHRPCVKEIRDKTYMDAEYKNGWEFGDKDGNDKLNWMNVWKDLFTVATSNYGHAELNFLKLPYEPIIYGDQEGFIWHYQPYATFDTGISMWDAFKRIMENNNSTMRFQAPPFVINEWWSFFPWPPDHFKCFHYRGEDRSNFIIFDTFDDSLLKGQLSVNTEGVKNTIIFSNEDNTWVAKSSNAYGPLAQVSYATENMAKQSDYDWNETVETRIYRDPYKTLSSGFALSVEVAPHAGSMKRYGTPSDTNKFDDKTNEEYWIGDLVGVQVPYFTSVLGVDRIIARVTEFTRIEDETGYREYPTLVYCDYKFRTDLQSPWAIKKDTKYDWN</sequence>
<proteinExistence type="predicted"/>
<evidence type="ECO:0000313" key="1">
    <source>
        <dbReference type="EMBL" id="DAE25270.1"/>
    </source>
</evidence>
<reference evidence="1" key="1">
    <citation type="journal article" date="2021" name="Proc. Natl. Acad. Sci. U.S.A.">
        <title>A Catalog of Tens of Thousands of Viruses from Human Metagenomes Reveals Hidden Associations with Chronic Diseases.</title>
        <authorList>
            <person name="Tisza M.J."/>
            <person name="Buck C.B."/>
        </authorList>
    </citation>
    <scope>NUCLEOTIDE SEQUENCE</scope>
    <source>
        <strain evidence="1">Ctj7g1</strain>
    </source>
</reference>
<organism evidence="1">
    <name type="scientific">Siphoviridae sp. ctj7g1</name>
    <dbReference type="NCBI Taxonomy" id="2826438"/>
    <lineage>
        <taxon>Viruses</taxon>
        <taxon>Duplodnaviria</taxon>
        <taxon>Heunggongvirae</taxon>
        <taxon>Uroviricota</taxon>
        <taxon>Caudoviricetes</taxon>
    </lineage>
</organism>
<dbReference type="EMBL" id="BK015796">
    <property type="protein sequence ID" value="DAE25270.1"/>
    <property type="molecule type" value="Genomic_DNA"/>
</dbReference>